<sequence>MEKTSGLPGWAAVLAVVAHPDDESFGLGAVLSTFAGAGALVDVLCLTRGEASTLHGVEGDLSLVREIELRAAADALGVRRVTLLGHPDGGVATVRPTVLDGDVERALEQTRPDGLVVFDSTGISGHPDHVAATAAAVRAGDRHGLPVLAWALPDEICATLASEGYAGFLGRRGGEIDLALTVDRTAQQAAVDCHPSQAVPGSVLWRRLELQGDTEHLRWLRRP</sequence>
<evidence type="ECO:0000313" key="2">
    <source>
        <dbReference type="EMBL" id="PAY22686.1"/>
    </source>
</evidence>
<dbReference type="PANTHER" id="PTHR12993">
    <property type="entry name" value="N-ACETYLGLUCOSAMINYL-PHOSPHATIDYLINOSITOL DE-N-ACETYLASE-RELATED"/>
    <property type="match status" value="1"/>
</dbReference>
<dbReference type="AlphaFoldDB" id="A0A2A2WN89"/>
<dbReference type="SUPFAM" id="SSF102588">
    <property type="entry name" value="LmbE-like"/>
    <property type="match status" value="1"/>
</dbReference>
<keyword evidence="1" id="KW-0862">Zinc</keyword>
<organism evidence="2 3">
    <name type="scientific">Dietzia natronolimnaea</name>
    <dbReference type="NCBI Taxonomy" id="161920"/>
    <lineage>
        <taxon>Bacteria</taxon>
        <taxon>Bacillati</taxon>
        <taxon>Actinomycetota</taxon>
        <taxon>Actinomycetes</taxon>
        <taxon>Mycobacteriales</taxon>
        <taxon>Dietziaceae</taxon>
        <taxon>Dietzia</taxon>
    </lineage>
</organism>
<reference evidence="3" key="1">
    <citation type="submission" date="2017-09" db="EMBL/GenBank/DDBJ databases">
        <authorList>
            <person name="Zhang Y."/>
            <person name="Huang X."/>
            <person name="Liu J."/>
            <person name="Lu L."/>
            <person name="Peng K."/>
        </authorList>
    </citation>
    <scope>NUCLEOTIDE SEQUENCE [LARGE SCALE GENOMIC DNA]</scope>
    <source>
        <strain evidence="3">S-XJ-1</strain>
    </source>
</reference>
<accession>A0A2A2WN89</accession>
<dbReference type="InterPro" id="IPR003737">
    <property type="entry name" value="GlcNAc_PI_deacetylase-related"/>
</dbReference>
<name>A0A2A2WN89_9ACTN</name>
<keyword evidence="3" id="KW-1185">Reference proteome</keyword>
<dbReference type="Pfam" id="PF02585">
    <property type="entry name" value="PIG-L"/>
    <property type="match status" value="1"/>
</dbReference>
<dbReference type="GO" id="GO:0016811">
    <property type="term" value="F:hydrolase activity, acting on carbon-nitrogen (but not peptide) bonds, in linear amides"/>
    <property type="evidence" value="ECO:0007669"/>
    <property type="project" value="TreeGrafter"/>
</dbReference>
<dbReference type="GO" id="GO:0016137">
    <property type="term" value="P:glycoside metabolic process"/>
    <property type="evidence" value="ECO:0007669"/>
    <property type="project" value="UniProtKB-ARBA"/>
</dbReference>
<dbReference type="OrthoDB" id="116799at2"/>
<gene>
    <name evidence="2" type="ORF">CEY15_12430</name>
</gene>
<dbReference type="EMBL" id="NTGA01000021">
    <property type="protein sequence ID" value="PAY22686.1"/>
    <property type="molecule type" value="Genomic_DNA"/>
</dbReference>
<dbReference type="Proteomes" id="UP000218810">
    <property type="component" value="Unassembled WGS sequence"/>
</dbReference>
<evidence type="ECO:0000313" key="3">
    <source>
        <dbReference type="Proteomes" id="UP000218810"/>
    </source>
</evidence>
<dbReference type="InterPro" id="IPR024078">
    <property type="entry name" value="LmbE-like_dom_sf"/>
</dbReference>
<dbReference type="RefSeq" id="WP_095718705.1">
    <property type="nucleotide sequence ID" value="NZ_NTGA01000021.1"/>
</dbReference>
<proteinExistence type="predicted"/>
<dbReference type="PANTHER" id="PTHR12993:SF11">
    <property type="entry name" value="N-ACETYLGLUCOSAMINYL-PHOSPHATIDYLINOSITOL DE-N-ACETYLASE"/>
    <property type="match status" value="1"/>
</dbReference>
<comment type="caution">
    <text evidence="2">The sequence shown here is derived from an EMBL/GenBank/DDBJ whole genome shotgun (WGS) entry which is preliminary data.</text>
</comment>
<dbReference type="Gene3D" id="3.40.50.10320">
    <property type="entry name" value="LmbE-like"/>
    <property type="match status" value="1"/>
</dbReference>
<protein>
    <submittedName>
        <fullName evidence="2">GlcNAc-PI de-N-acetylase</fullName>
    </submittedName>
</protein>
<evidence type="ECO:0000256" key="1">
    <source>
        <dbReference type="ARBA" id="ARBA00022833"/>
    </source>
</evidence>